<dbReference type="InterPro" id="IPR013328">
    <property type="entry name" value="6PGD_dom2"/>
</dbReference>
<protein>
    <submittedName>
        <fullName evidence="1">Unannotated protein</fullName>
    </submittedName>
</protein>
<organism evidence="1">
    <name type="scientific">freshwater metagenome</name>
    <dbReference type="NCBI Taxonomy" id="449393"/>
    <lineage>
        <taxon>unclassified sequences</taxon>
        <taxon>metagenomes</taxon>
        <taxon>ecological metagenomes</taxon>
    </lineage>
</organism>
<name>A0A6J6DZ68_9ZZZZ</name>
<sequence length="94" mass="10419">MIRGLGKRWSLIGAFGTSALNVRGGITAHAARMGASYQRMGKERGQDDPWDEDLVAKVAADISKKFSPEDWEEDVLKRDIALMKLTALMRELGL</sequence>
<gene>
    <name evidence="1" type="ORF">UFOPK1650_00593</name>
</gene>
<dbReference type="EMBL" id="CAEZTJ010000073">
    <property type="protein sequence ID" value="CAB4568806.1"/>
    <property type="molecule type" value="Genomic_DNA"/>
</dbReference>
<accession>A0A6J6DZ68</accession>
<dbReference type="Gene3D" id="1.10.1040.10">
    <property type="entry name" value="N-(1-d-carboxylethyl)-l-norvaline Dehydrogenase, domain 2"/>
    <property type="match status" value="1"/>
</dbReference>
<dbReference type="AlphaFoldDB" id="A0A6J6DZ68"/>
<proteinExistence type="predicted"/>
<reference evidence="1" key="1">
    <citation type="submission" date="2020-05" db="EMBL/GenBank/DDBJ databases">
        <authorList>
            <person name="Chiriac C."/>
            <person name="Salcher M."/>
            <person name="Ghai R."/>
            <person name="Kavagutti S V."/>
        </authorList>
    </citation>
    <scope>NUCLEOTIDE SEQUENCE</scope>
</reference>
<evidence type="ECO:0000313" key="1">
    <source>
        <dbReference type="EMBL" id="CAB4568806.1"/>
    </source>
</evidence>